<evidence type="ECO:0000256" key="5">
    <source>
        <dbReference type="ARBA" id="ARBA00023274"/>
    </source>
</evidence>
<dbReference type="Gene3D" id="3.30.780.10">
    <property type="entry name" value="SUI1-like domain"/>
    <property type="match status" value="1"/>
</dbReference>
<sequence>MAAPLVRSFRALGQNFLQHKHQVRVCSLVRLARSNSNSGRSSNTQDLDAQDLEEQDPNHFHDYTAPYFPEETAKRSLQAEYPDVEISTAEWEHVERILPQKTVPYPPEHEQYPTPSGWVPPNEGLQPSVYGVHRTRNHMLPVYYRKHFHGRETTKIRGIYGDIWKLRDDAGAYLLEKHGKKVDIQVHEVGRFIRFRGNHLENVAKFLLDKGF</sequence>
<comment type="subcellular location">
    <subcellularLocation>
        <location evidence="1">Mitochondrion</location>
    </subcellularLocation>
</comment>
<keyword evidence="4" id="KW-0496">Mitochondrion</keyword>
<dbReference type="InterPro" id="IPR007740">
    <property type="entry name" value="Ribosomal_mL49"/>
</dbReference>
<keyword evidence="9" id="KW-1185">Reference proteome</keyword>
<reference evidence="8" key="1">
    <citation type="submission" date="2022-11" db="EMBL/GenBank/DDBJ databases">
        <title>Centuries of genome instability and evolution in soft-shell clam transmissible cancer (bioRxiv).</title>
        <authorList>
            <person name="Hart S.F.M."/>
            <person name="Yonemitsu M.A."/>
            <person name="Giersch R.M."/>
            <person name="Beal B.F."/>
            <person name="Arriagada G."/>
            <person name="Davis B.W."/>
            <person name="Ostrander E.A."/>
            <person name="Goff S.P."/>
            <person name="Metzger M.J."/>
        </authorList>
    </citation>
    <scope>NUCLEOTIDE SEQUENCE</scope>
    <source>
        <strain evidence="8">MELC-2E11</strain>
        <tissue evidence="8">Siphon/mantle</tissue>
    </source>
</reference>
<comment type="similarity">
    <text evidence="2">Belongs to the mitochondrion-specific ribosomal protein mL49 family.</text>
</comment>
<evidence type="ECO:0000313" key="8">
    <source>
        <dbReference type="EMBL" id="WAR19186.1"/>
    </source>
</evidence>
<protein>
    <recommendedName>
        <fullName evidence="6">Large ribosomal subunit protein mL49</fullName>
    </recommendedName>
    <alternativeName>
        <fullName evidence="7">39S ribosomal protein L49, mitochondrial</fullName>
    </alternativeName>
</protein>
<evidence type="ECO:0000256" key="3">
    <source>
        <dbReference type="ARBA" id="ARBA00022980"/>
    </source>
</evidence>
<evidence type="ECO:0000256" key="4">
    <source>
        <dbReference type="ARBA" id="ARBA00023128"/>
    </source>
</evidence>
<evidence type="ECO:0000256" key="2">
    <source>
        <dbReference type="ARBA" id="ARBA00005677"/>
    </source>
</evidence>
<organism evidence="8 9">
    <name type="scientific">Mya arenaria</name>
    <name type="common">Soft-shell clam</name>
    <dbReference type="NCBI Taxonomy" id="6604"/>
    <lineage>
        <taxon>Eukaryota</taxon>
        <taxon>Metazoa</taxon>
        <taxon>Spiralia</taxon>
        <taxon>Lophotrochozoa</taxon>
        <taxon>Mollusca</taxon>
        <taxon>Bivalvia</taxon>
        <taxon>Autobranchia</taxon>
        <taxon>Heteroconchia</taxon>
        <taxon>Euheterodonta</taxon>
        <taxon>Imparidentia</taxon>
        <taxon>Neoheterodontei</taxon>
        <taxon>Myida</taxon>
        <taxon>Myoidea</taxon>
        <taxon>Myidae</taxon>
        <taxon>Mya</taxon>
    </lineage>
</organism>
<evidence type="ECO:0000256" key="6">
    <source>
        <dbReference type="ARBA" id="ARBA00035191"/>
    </source>
</evidence>
<dbReference type="Pfam" id="PF05046">
    <property type="entry name" value="Img2"/>
    <property type="match status" value="1"/>
</dbReference>
<accession>A0ABY7FDZ6</accession>
<dbReference type="EMBL" id="CP111022">
    <property type="protein sequence ID" value="WAR19186.1"/>
    <property type="molecule type" value="Genomic_DNA"/>
</dbReference>
<dbReference type="PANTHER" id="PTHR13477:SF0">
    <property type="entry name" value="LARGE RIBOSOMAL SUBUNIT PROTEIN ML49"/>
    <property type="match status" value="1"/>
</dbReference>
<gene>
    <name evidence="8" type="ORF">MAR_001024</name>
</gene>
<evidence type="ECO:0000256" key="1">
    <source>
        <dbReference type="ARBA" id="ARBA00004173"/>
    </source>
</evidence>
<evidence type="ECO:0000256" key="7">
    <source>
        <dbReference type="ARBA" id="ARBA00035545"/>
    </source>
</evidence>
<dbReference type="Proteomes" id="UP001164746">
    <property type="component" value="Chromosome 11"/>
</dbReference>
<evidence type="ECO:0000313" key="9">
    <source>
        <dbReference type="Proteomes" id="UP001164746"/>
    </source>
</evidence>
<dbReference type="PANTHER" id="PTHR13477">
    <property type="entry name" value="MITOCHONDRIAL 39S RIBOSOMAL PROTEIN L49"/>
    <property type="match status" value="1"/>
</dbReference>
<keyword evidence="3" id="KW-0689">Ribosomal protein</keyword>
<name>A0ABY7FDZ6_MYAAR</name>
<proteinExistence type="inferred from homology"/>
<keyword evidence="5" id="KW-0687">Ribonucleoprotein</keyword>